<evidence type="ECO:0000256" key="10">
    <source>
        <dbReference type="ARBA" id="ARBA00022840"/>
    </source>
</evidence>
<comment type="subcellular location">
    <subcellularLocation>
        <location evidence="2">Cell membrane</location>
        <topology evidence="2">Multi-pass membrane protein</topology>
    </subcellularLocation>
</comment>
<keyword evidence="11 14" id="KW-1133">Transmembrane helix</keyword>
<dbReference type="InterPro" id="IPR005467">
    <property type="entry name" value="His_kinase_dom"/>
</dbReference>
<dbReference type="Proteomes" id="UP001418796">
    <property type="component" value="Unassembled WGS sequence"/>
</dbReference>
<keyword evidence="13 14" id="KW-0472">Membrane</keyword>
<dbReference type="Pfam" id="PF02518">
    <property type="entry name" value="HATPase_c"/>
    <property type="match status" value="1"/>
</dbReference>
<proteinExistence type="predicted"/>
<dbReference type="InterPro" id="IPR003660">
    <property type="entry name" value="HAMP_dom"/>
</dbReference>
<dbReference type="SMART" id="SM00388">
    <property type="entry name" value="HisKA"/>
    <property type="match status" value="1"/>
</dbReference>
<evidence type="ECO:0000313" key="17">
    <source>
        <dbReference type="EMBL" id="MEN0644113.1"/>
    </source>
</evidence>
<dbReference type="PROSITE" id="PS50109">
    <property type="entry name" value="HIS_KIN"/>
    <property type="match status" value="1"/>
</dbReference>
<comment type="caution">
    <text evidence="17">The sequence shown here is derived from an EMBL/GenBank/DDBJ whole genome shotgun (WGS) entry which is preliminary data.</text>
</comment>
<evidence type="ECO:0000256" key="4">
    <source>
        <dbReference type="ARBA" id="ARBA00022475"/>
    </source>
</evidence>
<dbReference type="Pfam" id="PF00672">
    <property type="entry name" value="HAMP"/>
    <property type="match status" value="1"/>
</dbReference>
<dbReference type="GO" id="GO:0016301">
    <property type="term" value="F:kinase activity"/>
    <property type="evidence" value="ECO:0007669"/>
    <property type="project" value="UniProtKB-KW"/>
</dbReference>
<evidence type="ECO:0000256" key="14">
    <source>
        <dbReference type="SAM" id="Phobius"/>
    </source>
</evidence>
<dbReference type="CDD" id="cd06225">
    <property type="entry name" value="HAMP"/>
    <property type="match status" value="1"/>
</dbReference>
<dbReference type="InterPro" id="IPR050428">
    <property type="entry name" value="TCS_sensor_his_kinase"/>
</dbReference>
<evidence type="ECO:0000256" key="11">
    <source>
        <dbReference type="ARBA" id="ARBA00022989"/>
    </source>
</evidence>
<dbReference type="EC" id="2.7.13.3" evidence="3"/>
<evidence type="ECO:0000256" key="9">
    <source>
        <dbReference type="ARBA" id="ARBA00022777"/>
    </source>
</evidence>
<dbReference type="InterPro" id="IPR004358">
    <property type="entry name" value="Sig_transdc_His_kin-like_C"/>
</dbReference>
<keyword evidence="4" id="KW-1003">Cell membrane</keyword>
<organism evidence="17 18">
    <name type="scientific">Alkalicoccobacillus gibsonii</name>
    <dbReference type="NCBI Taxonomy" id="79881"/>
    <lineage>
        <taxon>Bacteria</taxon>
        <taxon>Bacillati</taxon>
        <taxon>Bacillota</taxon>
        <taxon>Bacilli</taxon>
        <taxon>Bacillales</taxon>
        <taxon>Bacillaceae</taxon>
        <taxon>Alkalicoccobacillus</taxon>
    </lineage>
</organism>
<evidence type="ECO:0000256" key="12">
    <source>
        <dbReference type="ARBA" id="ARBA00023012"/>
    </source>
</evidence>
<gene>
    <name evidence="17" type="ORF">MKY91_13210</name>
</gene>
<evidence type="ECO:0000256" key="5">
    <source>
        <dbReference type="ARBA" id="ARBA00022553"/>
    </source>
</evidence>
<feature type="domain" description="HAMP" evidence="16">
    <location>
        <begin position="172"/>
        <end position="226"/>
    </location>
</feature>
<evidence type="ECO:0000256" key="7">
    <source>
        <dbReference type="ARBA" id="ARBA00022692"/>
    </source>
</evidence>
<feature type="domain" description="Histidine kinase" evidence="15">
    <location>
        <begin position="234"/>
        <end position="445"/>
    </location>
</feature>
<dbReference type="Gene3D" id="1.10.287.130">
    <property type="match status" value="1"/>
</dbReference>
<evidence type="ECO:0000256" key="2">
    <source>
        <dbReference type="ARBA" id="ARBA00004651"/>
    </source>
</evidence>
<comment type="catalytic activity">
    <reaction evidence="1">
        <text>ATP + protein L-histidine = ADP + protein N-phospho-L-histidine.</text>
        <dbReference type="EC" id="2.7.13.3"/>
    </reaction>
</comment>
<keyword evidence="7 14" id="KW-0812">Transmembrane</keyword>
<name>A0ABU9VJV7_9BACI</name>
<dbReference type="InterPro" id="IPR003594">
    <property type="entry name" value="HATPase_dom"/>
</dbReference>
<accession>A0ABU9VJV7</accession>
<dbReference type="PANTHER" id="PTHR45436:SF5">
    <property type="entry name" value="SENSOR HISTIDINE KINASE TRCS"/>
    <property type="match status" value="1"/>
</dbReference>
<protein>
    <recommendedName>
        <fullName evidence="3">histidine kinase</fullName>
        <ecNumber evidence="3">2.7.13.3</ecNumber>
    </recommendedName>
</protein>
<evidence type="ECO:0000256" key="8">
    <source>
        <dbReference type="ARBA" id="ARBA00022741"/>
    </source>
</evidence>
<dbReference type="EMBL" id="JBCITK010000001">
    <property type="protein sequence ID" value="MEN0644113.1"/>
    <property type="molecule type" value="Genomic_DNA"/>
</dbReference>
<sequence>MRLQRRIIVVSTVGLFLILLIVNSAVYLFFKQFMEQSELTQIKNQGQSIVETIGDHQNPSLLMDNYIIGDGMLRVIRPGDHIEKVLTKSREYRQIPTTYSESEASSIVRYNNKDYAVYKQPFIWNDGTVVTLEYVESISHYSNAISLLQTVLLTASVLVLIPSVVASVWLSRFILTPIRALIATMNEIRSNGTFKKMDVSSKNTDELTQMRITFNQMIDLLKDNFDKQQQFVSDASHELKTPLTVIESYSTLLKRWGKKDPAILDEAVEAIYSEALRMRGMTQQMLDLAQGDQYPIQPLTELNATEITQEAAERLSRSFNRDIHFVAKEPISFLGQEDLFKQLLFILIENAIKYSKKDIVIRLYTNQKSLTLEIEDKGIGIPENEQTAIFERFYRVSEDRNRESGGSGLGLSIAKKIVEQFEGTIHVQSKIGVGSTFIVNIPLRPFKEVSLHD</sequence>
<dbReference type="SUPFAM" id="SSF55874">
    <property type="entry name" value="ATPase domain of HSP90 chaperone/DNA topoisomerase II/histidine kinase"/>
    <property type="match status" value="1"/>
</dbReference>
<evidence type="ECO:0000256" key="3">
    <source>
        <dbReference type="ARBA" id="ARBA00012438"/>
    </source>
</evidence>
<evidence type="ECO:0000313" key="18">
    <source>
        <dbReference type="Proteomes" id="UP001418796"/>
    </source>
</evidence>
<dbReference type="PANTHER" id="PTHR45436">
    <property type="entry name" value="SENSOR HISTIDINE KINASE YKOH"/>
    <property type="match status" value="1"/>
</dbReference>
<dbReference type="InterPro" id="IPR003661">
    <property type="entry name" value="HisK_dim/P_dom"/>
</dbReference>
<dbReference type="SUPFAM" id="SSF47384">
    <property type="entry name" value="Homodimeric domain of signal transducing histidine kinase"/>
    <property type="match status" value="1"/>
</dbReference>
<dbReference type="PRINTS" id="PR00344">
    <property type="entry name" value="BCTRLSENSOR"/>
</dbReference>
<keyword evidence="18" id="KW-1185">Reference proteome</keyword>
<keyword evidence="8" id="KW-0547">Nucleotide-binding</keyword>
<dbReference type="RefSeq" id="WP_343130876.1">
    <property type="nucleotide sequence ID" value="NZ_JBCITK010000001.1"/>
</dbReference>
<evidence type="ECO:0000256" key="6">
    <source>
        <dbReference type="ARBA" id="ARBA00022679"/>
    </source>
</evidence>
<dbReference type="Gene3D" id="3.30.565.10">
    <property type="entry name" value="Histidine kinase-like ATPase, C-terminal domain"/>
    <property type="match status" value="1"/>
</dbReference>
<reference evidence="17 18" key="1">
    <citation type="submission" date="2024-03" db="EMBL/GenBank/DDBJ databases">
        <title>Bacilli Hybrid Assemblies.</title>
        <authorList>
            <person name="Kovac J."/>
        </authorList>
    </citation>
    <scope>NUCLEOTIDE SEQUENCE [LARGE SCALE GENOMIC DNA]</scope>
    <source>
        <strain evidence="17 18">FSL R7-0666</strain>
    </source>
</reference>
<dbReference type="Gene3D" id="6.10.340.10">
    <property type="match status" value="1"/>
</dbReference>
<dbReference type="InterPro" id="IPR036097">
    <property type="entry name" value="HisK_dim/P_sf"/>
</dbReference>
<keyword evidence="6" id="KW-0808">Transferase</keyword>
<evidence type="ECO:0000259" key="15">
    <source>
        <dbReference type="PROSITE" id="PS50109"/>
    </source>
</evidence>
<dbReference type="InterPro" id="IPR036890">
    <property type="entry name" value="HATPase_C_sf"/>
</dbReference>
<keyword evidence="9 17" id="KW-0418">Kinase</keyword>
<dbReference type="CDD" id="cd00082">
    <property type="entry name" value="HisKA"/>
    <property type="match status" value="1"/>
</dbReference>
<keyword evidence="5" id="KW-0597">Phosphoprotein</keyword>
<keyword evidence="10" id="KW-0067">ATP-binding</keyword>
<dbReference type="SMART" id="SM00387">
    <property type="entry name" value="HATPase_c"/>
    <property type="match status" value="1"/>
</dbReference>
<evidence type="ECO:0000256" key="13">
    <source>
        <dbReference type="ARBA" id="ARBA00023136"/>
    </source>
</evidence>
<dbReference type="PROSITE" id="PS50885">
    <property type="entry name" value="HAMP"/>
    <property type="match status" value="1"/>
</dbReference>
<evidence type="ECO:0000256" key="1">
    <source>
        <dbReference type="ARBA" id="ARBA00000085"/>
    </source>
</evidence>
<feature type="transmembrane region" description="Helical" evidence="14">
    <location>
        <begin position="7"/>
        <end position="30"/>
    </location>
</feature>
<evidence type="ECO:0000259" key="16">
    <source>
        <dbReference type="PROSITE" id="PS50885"/>
    </source>
</evidence>
<keyword evidence="12" id="KW-0902">Two-component regulatory system</keyword>
<dbReference type="Pfam" id="PF00512">
    <property type="entry name" value="HisKA"/>
    <property type="match status" value="1"/>
</dbReference>
<dbReference type="SMART" id="SM00304">
    <property type="entry name" value="HAMP"/>
    <property type="match status" value="1"/>
</dbReference>
<dbReference type="CDD" id="cd00075">
    <property type="entry name" value="HATPase"/>
    <property type="match status" value="1"/>
</dbReference>